<evidence type="ECO:0000256" key="1">
    <source>
        <dbReference type="SAM" id="Phobius"/>
    </source>
</evidence>
<name>A0A8S5NK18_9CAUD</name>
<protein>
    <submittedName>
        <fullName evidence="2">Uncharacterized protein</fullName>
    </submittedName>
</protein>
<feature type="transmembrane region" description="Helical" evidence="1">
    <location>
        <begin position="12"/>
        <end position="44"/>
    </location>
</feature>
<sequence>MNSAILIANHPAAVMLINIVISMAAVIYMNVSTMFSLLLSCFALI</sequence>
<organism evidence="2">
    <name type="scientific">Siphoviridae sp. ctsMn4</name>
    <dbReference type="NCBI Taxonomy" id="2826485"/>
    <lineage>
        <taxon>Viruses</taxon>
        <taxon>Duplodnaviria</taxon>
        <taxon>Heunggongvirae</taxon>
        <taxon>Uroviricota</taxon>
        <taxon>Caudoviricetes</taxon>
    </lineage>
</organism>
<keyword evidence="1" id="KW-0812">Transmembrane</keyword>
<keyword evidence="1" id="KW-1133">Transmembrane helix</keyword>
<accession>A0A8S5NK18</accession>
<reference evidence="2" key="1">
    <citation type="journal article" date="2021" name="Proc. Natl. Acad. Sci. U.S.A.">
        <title>A Catalog of Tens of Thousands of Viruses from Human Metagenomes Reveals Hidden Associations with Chronic Diseases.</title>
        <authorList>
            <person name="Tisza M.J."/>
            <person name="Buck C.B."/>
        </authorList>
    </citation>
    <scope>NUCLEOTIDE SEQUENCE</scope>
    <source>
        <strain evidence="2">CtsMn4</strain>
    </source>
</reference>
<proteinExistence type="predicted"/>
<dbReference type="EMBL" id="BK015180">
    <property type="protein sequence ID" value="DAD94695.1"/>
    <property type="molecule type" value="Genomic_DNA"/>
</dbReference>
<evidence type="ECO:0000313" key="2">
    <source>
        <dbReference type="EMBL" id="DAD94695.1"/>
    </source>
</evidence>
<keyword evidence="1" id="KW-0472">Membrane</keyword>